<feature type="compositionally biased region" description="Polar residues" evidence="1">
    <location>
        <begin position="16"/>
        <end position="26"/>
    </location>
</feature>
<evidence type="ECO:0000313" key="3">
    <source>
        <dbReference type="RefSeq" id="XP_008472230.1"/>
    </source>
</evidence>
<evidence type="ECO:0000313" key="4">
    <source>
        <dbReference type="RefSeq" id="XP_017299670.1"/>
    </source>
</evidence>
<keyword evidence="2" id="KW-1185">Reference proteome</keyword>
<sequence>MAFNGNKGGDCWKSGGTPSNTNNPSGFGNWRRGYDSRRGNSSSYGGYYQSGSSGGYDYNTNPEWFSNDSYGDDDGYGGDGGYADDFYLSNPYRGRDDFCGGRGYGGRPGYNPYVWQKGMPRGRGGLQQTQNFKPKWTAFMKPPPTTPAQSSAKAEKRRKWKEQRVLKFKEIMLLKNKYRSVRQNKHISADDHLPLVLLKRVAYDMCEGDLMVHCLIFSKFASRHPNALKLFTYEAKTKLDEKWDPSVEENKEKRAKYLKETKDDILDGYKKVFKTRATPEDLEAKEKKLDHYLNIISGENFTEKDIPTKEDYLYKKDHSRLEEDFVNDFRYDFGFNAFEVFQFKPNEYNTRTKDIAKRIRFYLDNNPTIAFLLVESVRAKTLIKVLPELVGTYFFQHNDVHKAKNESLLNDVYNLCQKKNEILTTPITKYIAVENSDTQLVRDFADCILMFDKFATFIRYRLLNYTPHILLPLEMKQSLLNELIDKVYRDALNILTKGERMDTFEFVDLEKDEGMEEATEEVKKQEKESDSENEEMAE</sequence>
<feature type="region of interest" description="Disordered" evidence="1">
    <location>
        <begin position="511"/>
        <end position="538"/>
    </location>
</feature>
<proteinExistence type="predicted"/>
<accession>A0A1S4EBR0</accession>
<dbReference type="Proteomes" id="UP000079169">
    <property type="component" value="Unplaced"/>
</dbReference>
<protein>
    <submittedName>
        <fullName evidence="3">Uncharacterized protein LOC103509395 isoform X1</fullName>
    </submittedName>
    <submittedName>
        <fullName evidence="4">Uncharacterized protein LOC103509395 isoform X2</fullName>
    </submittedName>
</protein>
<dbReference type="PaxDb" id="121845-A0A1S4EBR0"/>
<gene>
    <name evidence="3 4" type="primary">LOC103509395</name>
</gene>
<evidence type="ECO:0000313" key="2">
    <source>
        <dbReference type="Proteomes" id="UP000079169"/>
    </source>
</evidence>
<organism evidence="2 4">
    <name type="scientific">Diaphorina citri</name>
    <name type="common">Asian citrus psyllid</name>
    <dbReference type="NCBI Taxonomy" id="121845"/>
    <lineage>
        <taxon>Eukaryota</taxon>
        <taxon>Metazoa</taxon>
        <taxon>Ecdysozoa</taxon>
        <taxon>Arthropoda</taxon>
        <taxon>Hexapoda</taxon>
        <taxon>Insecta</taxon>
        <taxon>Pterygota</taxon>
        <taxon>Neoptera</taxon>
        <taxon>Paraneoptera</taxon>
        <taxon>Hemiptera</taxon>
        <taxon>Sternorrhyncha</taxon>
        <taxon>Psylloidea</taxon>
        <taxon>Psyllidae</taxon>
        <taxon>Diaphorininae</taxon>
        <taxon>Diaphorina</taxon>
    </lineage>
</organism>
<dbReference type="RefSeq" id="XP_017299670.1">
    <property type="nucleotide sequence ID" value="XM_017444181.2"/>
</dbReference>
<evidence type="ECO:0000256" key="1">
    <source>
        <dbReference type="SAM" id="MobiDB-lite"/>
    </source>
</evidence>
<dbReference type="GeneID" id="103509395"/>
<feature type="compositionally biased region" description="Basic and acidic residues" evidence="1">
    <location>
        <begin position="520"/>
        <end position="530"/>
    </location>
</feature>
<dbReference type="KEGG" id="dci:103509395"/>
<dbReference type="AlphaFoldDB" id="A0A1S4EBR0"/>
<feature type="region of interest" description="Disordered" evidence="1">
    <location>
        <begin position="1"/>
        <end position="34"/>
    </location>
</feature>
<name>A0A1S4EBR0_DIACI</name>
<reference evidence="3 4" key="1">
    <citation type="submission" date="2025-04" db="UniProtKB">
        <authorList>
            <consortium name="RefSeq"/>
        </authorList>
    </citation>
    <scope>IDENTIFICATION</scope>
</reference>
<dbReference type="RefSeq" id="XP_008472230.1">
    <property type="nucleotide sequence ID" value="XM_008474008.3"/>
</dbReference>